<sequence length="458" mass="50014">MPNNPLRLLLCSFGVLLSGCTAVGKIENAPLKPDQTIQIENNTLFSAARNLDDKGLTLMLTFSGGGTRASALAYGVMEELRDTSIIVNGENKRMLDEVDFISSVSGGSFTAAYYGLHREKLFTDFKKDMLTRSLSSQILHTVFNPFMWFSSSGRTDYAAEVFAEAGFGDATFADMFEKGDPVIAINATDLSKGIRFTFLQDYFNLLCSDLSSFPVSRAVTASAAVPVLFDPVVIENYSGCDPSGMNQYLQSRAAEGSMTLFDSANAALSYSDKSSRPFIHLVDGGIADNLGLRTLIDTVEFAGGMKNYLEMAHQGKPFNSAKHFIIIVVNASVKADTDIDTKTSPPSITQTINAVTDAQLHLYNNETLDLAQSLLDDWSIQMSTPERPVKGHLILVDLKSIKQPALAKQVNHIPTTLGLEEKEVNLLIELGRNLLRNNEEFISLKKDLTISPSSMQGN</sequence>
<comment type="caution">
    <text evidence="6">The sequence shown here is derived from an EMBL/GenBank/DDBJ whole genome shotgun (WGS) entry which is preliminary data.</text>
</comment>
<reference evidence="6 7" key="1">
    <citation type="submission" date="2018-09" db="EMBL/GenBank/DDBJ databases">
        <title>Identification of marine bacteria producing industrial enzymes.</title>
        <authorList>
            <person name="Cheng T.H."/>
            <person name="Saidin J."/>
            <person name="Muhd D.D."/>
            <person name="Isa M.N.M."/>
            <person name="Bakar M.F.A."/>
            <person name="Ismail N."/>
        </authorList>
    </citation>
    <scope>NUCLEOTIDE SEQUENCE [LARGE SCALE GENOMIC DNA]</scope>
    <source>
        <strain evidence="6 7">MNAD 1.6</strain>
    </source>
</reference>
<proteinExistence type="predicted"/>
<evidence type="ECO:0000259" key="5">
    <source>
        <dbReference type="PROSITE" id="PS51635"/>
    </source>
</evidence>
<dbReference type="PANTHER" id="PTHR14226">
    <property type="entry name" value="NEUROPATHY TARGET ESTERASE/SWISS CHEESE D.MELANOGASTER"/>
    <property type="match status" value="1"/>
</dbReference>
<keyword evidence="3 4" id="KW-0443">Lipid metabolism</keyword>
<dbReference type="RefSeq" id="WP_119853148.1">
    <property type="nucleotide sequence ID" value="NZ_QYSE01000002.1"/>
</dbReference>
<evidence type="ECO:0000256" key="3">
    <source>
        <dbReference type="ARBA" id="ARBA00023098"/>
    </source>
</evidence>
<gene>
    <name evidence="6" type="ORF">D4741_12075</name>
</gene>
<evidence type="ECO:0000313" key="7">
    <source>
        <dbReference type="Proteomes" id="UP000265938"/>
    </source>
</evidence>
<feature type="domain" description="PNPLA" evidence="5">
    <location>
        <begin position="60"/>
        <end position="296"/>
    </location>
</feature>
<dbReference type="InterPro" id="IPR002641">
    <property type="entry name" value="PNPLA_dom"/>
</dbReference>
<dbReference type="SUPFAM" id="SSF52151">
    <property type="entry name" value="FabD/lysophospholipase-like"/>
    <property type="match status" value="1"/>
</dbReference>
<name>A0A3A3F287_9GAMM</name>
<keyword evidence="1 4" id="KW-0378">Hydrolase</keyword>
<dbReference type="EMBL" id="QYSE01000002">
    <property type="protein sequence ID" value="RJF35700.1"/>
    <property type="molecule type" value="Genomic_DNA"/>
</dbReference>
<dbReference type="PROSITE" id="PS51635">
    <property type="entry name" value="PNPLA"/>
    <property type="match status" value="1"/>
</dbReference>
<feature type="short sequence motif" description="DGA/G" evidence="4">
    <location>
        <begin position="283"/>
        <end position="285"/>
    </location>
</feature>
<dbReference type="Pfam" id="PF01734">
    <property type="entry name" value="Patatin"/>
    <property type="match status" value="1"/>
</dbReference>
<organism evidence="6 7">
    <name type="scientific">Pseudoalteromonas gelatinilytica</name>
    <dbReference type="NCBI Taxonomy" id="1703256"/>
    <lineage>
        <taxon>Bacteria</taxon>
        <taxon>Pseudomonadati</taxon>
        <taxon>Pseudomonadota</taxon>
        <taxon>Gammaproteobacteria</taxon>
        <taxon>Alteromonadales</taxon>
        <taxon>Pseudoalteromonadaceae</taxon>
        <taxon>Pseudoalteromonas</taxon>
    </lineage>
</organism>
<feature type="active site" description="Nucleophile" evidence="4">
    <location>
        <position position="105"/>
    </location>
</feature>
<dbReference type="GO" id="GO:0016042">
    <property type="term" value="P:lipid catabolic process"/>
    <property type="evidence" value="ECO:0007669"/>
    <property type="project" value="UniProtKB-UniRule"/>
</dbReference>
<dbReference type="Gene3D" id="3.40.1090.10">
    <property type="entry name" value="Cytosolic phospholipase A2 catalytic domain"/>
    <property type="match status" value="1"/>
</dbReference>
<dbReference type="PANTHER" id="PTHR14226:SF78">
    <property type="entry name" value="SLR0060 PROTEIN"/>
    <property type="match status" value="1"/>
</dbReference>
<feature type="active site" description="Proton acceptor" evidence="4">
    <location>
        <position position="283"/>
    </location>
</feature>
<keyword evidence="2 4" id="KW-0442">Lipid degradation</keyword>
<evidence type="ECO:0000313" key="6">
    <source>
        <dbReference type="EMBL" id="RJF35700.1"/>
    </source>
</evidence>
<dbReference type="PROSITE" id="PS51257">
    <property type="entry name" value="PROKAR_LIPOPROTEIN"/>
    <property type="match status" value="1"/>
</dbReference>
<dbReference type="InterPro" id="IPR050301">
    <property type="entry name" value="NTE"/>
</dbReference>
<accession>A0A3A3F287</accession>
<evidence type="ECO:0000256" key="4">
    <source>
        <dbReference type="PROSITE-ProRule" id="PRU01161"/>
    </source>
</evidence>
<evidence type="ECO:0000256" key="1">
    <source>
        <dbReference type="ARBA" id="ARBA00022801"/>
    </source>
</evidence>
<evidence type="ECO:0000256" key="2">
    <source>
        <dbReference type="ARBA" id="ARBA00022963"/>
    </source>
</evidence>
<dbReference type="AlphaFoldDB" id="A0A3A3F287"/>
<protein>
    <submittedName>
        <fullName evidence="6">Patatin-like phospholipase family protein</fullName>
    </submittedName>
</protein>
<dbReference type="Proteomes" id="UP000265938">
    <property type="component" value="Unassembled WGS sequence"/>
</dbReference>
<comment type="caution">
    <text evidence="4">Lacks conserved residue(s) required for the propagation of feature annotation.</text>
</comment>
<dbReference type="GO" id="GO:0016787">
    <property type="term" value="F:hydrolase activity"/>
    <property type="evidence" value="ECO:0007669"/>
    <property type="project" value="UniProtKB-UniRule"/>
</dbReference>
<dbReference type="InterPro" id="IPR016035">
    <property type="entry name" value="Acyl_Trfase/lysoPLipase"/>
</dbReference>